<evidence type="ECO:0000259" key="2">
    <source>
        <dbReference type="Pfam" id="PF13101"/>
    </source>
</evidence>
<evidence type="ECO:0000313" key="4">
    <source>
        <dbReference type="Proteomes" id="UP000232883"/>
    </source>
</evidence>
<proteinExistence type="predicted"/>
<dbReference type="EMBL" id="CP025096">
    <property type="protein sequence ID" value="AUD04186.1"/>
    <property type="molecule type" value="Genomic_DNA"/>
</dbReference>
<protein>
    <recommendedName>
        <fullName evidence="2">DUF3945 domain-containing protein</fullName>
    </recommendedName>
</protein>
<feature type="region of interest" description="Disordered" evidence="1">
    <location>
        <begin position="358"/>
        <end position="419"/>
    </location>
</feature>
<evidence type="ECO:0000256" key="1">
    <source>
        <dbReference type="SAM" id="MobiDB-lite"/>
    </source>
</evidence>
<keyword evidence="4" id="KW-1185">Reference proteome</keyword>
<gene>
    <name evidence="3" type="ORF">CWM47_21510</name>
</gene>
<dbReference type="Pfam" id="PF13101">
    <property type="entry name" value="DUF3945"/>
    <property type="match status" value="1"/>
</dbReference>
<accession>A0A2K8Z2S4</accession>
<sequence length="419" mass="46227">MDSTVENTPPIDVSTLIGKRYTIEQMRPVLAAHLDLSSNLVSAPVGLEIKKLLDGKQTNIIPLKDGDAAKLSVINHPTRGLSINVMHVQARLQLRDNYLGHQFSPSDKENLQRYGDMGRAVQLIDPTSNEPFRGIIGINPETQKMTVINTDKFPIPDKLLGVPIDPSAKERLREGYSIRINNMKKDDQTFSAFVRLAASKRGFKFERIKPPKLEQIPKTRQFITSQAGERSTSATPLLDSLRFAEKGIRQTTQAHPNGVEVLVIPQADNAKYVLSIKLPQLAQAPETGKLFALPIMATKTEAEALLQLSQQLDKAIGKNQPLLPILQQIPDSVQRLLNLDFIKALNKKVDLHPSATDLQTAARPIPPLAQKQTTTASDTKRPEQTTKPAQVKSSPEAKSAKAKVSKPKTDVKPPKGHRP</sequence>
<dbReference type="Proteomes" id="UP000232883">
    <property type="component" value="Chromosome"/>
</dbReference>
<dbReference type="KEGG" id="spir:CWM47_21510"/>
<organism evidence="3 4">
    <name type="scientific">Spirosoma pollinicola</name>
    <dbReference type="NCBI Taxonomy" id="2057025"/>
    <lineage>
        <taxon>Bacteria</taxon>
        <taxon>Pseudomonadati</taxon>
        <taxon>Bacteroidota</taxon>
        <taxon>Cytophagia</taxon>
        <taxon>Cytophagales</taxon>
        <taxon>Cytophagaceae</taxon>
        <taxon>Spirosoma</taxon>
    </lineage>
</organism>
<dbReference type="InterPro" id="IPR025222">
    <property type="entry name" value="DUF3945"/>
</dbReference>
<dbReference type="AlphaFoldDB" id="A0A2K8Z2S4"/>
<reference evidence="3 4" key="1">
    <citation type="submission" date="2017-11" db="EMBL/GenBank/DDBJ databases">
        <title>Taxonomic description and genome sequences of Spirosoma HA7 sp. nov., isolated from pollen microhabitat of Corylus avellana.</title>
        <authorList>
            <person name="Ambika Manirajan B."/>
            <person name="Suarez C."/>
            <person name="Ratering S."/>
            <person name="Geissler-Plaum R."/>
            <person name="Cardinale M."/>
            <person name="Sylvia S."/>
        </authorList>
    </citation>
    <scope>NUCLEOTIDE SEQUENCE [LARGE SCALE GENOMIC DNA]</scope>
    <source>
        <strain evidence="3 4">HA7</strain>
    </source>
</reference>
<evidence type="ECO:0000313" key="3">
    <source>
        <dbReference type="EMBL" id="AUD04186.1"/>
    </source>
</evidence>
<feature type="domain" description="DUF3945" evidence="2">
    <location>
        <begin position="156"/>
        <end position="206"/>
    </location>
</feature>
<name>A0A2K8Z2S4_9BACT</name>